<name>A0A9N7RRI5_STRHE</name>
<sequence length="401" mass="45509">MVNGEGKLASEFAALRVTDPYSANGSDGLFQVMRAVEAAEATIKQQVEENNRLRSEIQKKNEELEKYKSGDVKYPTSQFSDRLGDHELHRNDHVVLNLGNHIDENQRDSITVNRSLNMTHGASNNFGVSQILSPSITLFTPARYQQESNFDSEFRYLGKDLISMADSSSKQDIVVRIRKHEEEILQLRKHLAECSIKEAQFSNEKYALEKRISYMRLAFDQQQQDLILAASKAVSYRQDIMEENVRLAYALQAAQQKRTTFINSLMPLLTEYYLQPLASNAQSIVSNVKVLFRHLQEQLLVTEGKLKESQCQLAPWRSDVNPYNFKRSPIYSIESKDGLELVSEQTYSDGNIPTLDPQTTISGDILGLPQSGLDNLKTSEHGELGRHQPFASSTLHHSKRQ</sequence>
<evidence type="ECO:0000313" key="4">
    <source>
        <dbReference type="Proteomes" id="UP001153555"/>
    </source>
</evidence>
<feature type="region of interest" description="Disordered" evidence="2">
    <location>
        <begin position="372"/>
        <end position="401"/>
    </location>
</feature>
<feature type="compositionally biased region" description="Basic and acidic residues" evidence="2">
    <location>
        <begin position="377"/>
        <end position="386"/>
    </location>
</feature>
<organism evidence="3 4">
    <name type="scientific">Striga hermonthica</name>
    <name type="common">Purple witchweed</name>
    <name type="synonym">Buchnera hermonthica</name>
    <dbReference type="NCBI Taxonomy" id="68872"/>
    <lineage>
        <taxon>Eukaryota</taxon>
        <taxon>Viridiplantae</taxon>
        <taxon>Streptophyta</taxon>
        <taxon>Embryophyta</taxon>
        <taxon>Tracheophyta</taxon>
        <taxon>Spermatophyta</taxon>
        <taxon>Magnoliopsida</taxon>
        <taxon>eudicotyledons</taxon>
        <taxon>Gunneridae</taxon>
        <taxon>Pentapetalae</taxon>
        <taxon>asterids</taxon>
        <taxon>lamiids</taxon>
        <taxon>Lamiales</taxon>
        <taxon>Orobanchaceae</taxon>
        <taxon>Buchnereae</taxon>
        <taxon>Striga</taxon>
    </lineage>
</organism>
<dbReference type="PANTHER" id="PTHR31149:SF10">
    <property type="entry name" value="OS05G0100900 PROTEIN"/>
    <property type="match status" value="1"/>
</dbReference>
<gene>
    <name evidence="3" type="ORF">SHERM_07654</name>
</gene>
<protein>
    <submittedName>
        <fullName evidence="3">Uncharacterized protein</fullName>
    </submittedName>
</protein>
<dbReference type="EMBL" id="CACSLK010034598">
    <property type="protein sequence ID" value="CAA0841779.1"/>
    <property type="molecule type" value="Genomic_DNA"/>
</dbReference>
<accession>A0A9N7RRI5</accession>
<comment type="caution">
    <text evidence="3">The sequence shown here is derived from an EMBL/GenBank/DDBJ whole genome shotgun (WGS) entry which is preliminary data.</text>
</comment>
<keyword evidence="1" id="KW-0175">Coiled coil</keyword>
<reference evidence="3" key="1">
    <citation type="submission" date="2019-12" db="EMBL/GenBank/DDBJ databases">
        <authorList>
            <person name="Scholes J."/>
        </authorList>
    </citation>
    <scope>NUCLEOTIDE SEQUENCE</scope>
</reference>
<evidence type="ECO:0000256" key="2">
    <source>
        <dbReference type="SAM" id="MobiDB-lite"/>
    </source>
</evidence>
<keyword evidence="4" id="KW-1185">Reference proteome</keyword>
<dbReference type="GO" id="GO:0005886">
    <property type="term" value="C:plasma membrane"/>
    <property type="evidence" value="ECO:0007669"/>
    <property type="project" value="TreeGrafter"/>
</dbReference>
<evidence type="ECO:0000313" key="3">
    <source>
        <dbReference type="EMBL" id="CAA0841779.1"/>
    </source>
</evidence>
<dbReference type="AlphaFoldDB" id="A0A9N7RRI5"/>
<proteinExistence type="predicted"/>
<dbReference type="Proteomes" id="UP001153555">
    <property type="component" value="Unassembled WGS sequence"/>
</dbReference>
<feature type="coiled-coil region" evidence="1">
    <location>
        <begin position="36"/>
        <end position="70"/>
    </location>
</feature>
<dbReference type="OrthoDB" id="907976at2759"/>
<evidence type="ECO:0000256" key="1">
    <source>
        <dbReference type="SAM" id="Coils"/>
    </source>
</evidence>
<dbReference type="PANTHER" id="PTHR31149">
    <property type="entry name" value="EXPRESSED PROTEIN"/>
    <property type="match status" value="1"/>
</dbReference>